<gene>
    <name evidence="7" type="ORF">ACERLL_15260</name>
</gene>
<dbReference type="EC" id="2.5.1.47" evidence="3"/>
<accession>A0ABV4U048</accession>
<keyword evidence="8" id="KW-1185">Reference proteome</keyword>
<sequence>MHDLVRSDCLLGRGRGSPSLLERIGNTPLVHMDGVWCKLEFLNPSGSVKARIAKYMIERAEEAGQLRPGDTIVEASSGNTGNALSMVAAVKGYRMLVVMPDGTSSERPAISRAMGADVLLVGDFHVNAALDKARELGEHEGYFYPGQFSSEWNVAENREWLGQEVLGQLPEGRLPDALVMGVGTGGTLIGAGQAFRAVNSDCLLVGVEPAESRTIALGEVGKHQIEGISDGFVPEIIQRHRREVDDLLAVPSEDAVAEMRRIAQQHGCFVGPSSGAHLLAAREVQRRYPELETVVTLLCDEGEKYCAEHFRPLPPEGAP</sequence>
<evidence type="ECO:0000259" key="6">
    <source>
        <dbReference type="Pfam" id="PF00291"/>
    </source>
</evidence>
<dbReference type="RefSeq" id="WP_373656963.1">
    <property type="nucleotide sequence ID" value="NZ_JBGUAW010000011.1"/>
</dbReference>
<dbReference type="PANTHER" id="PTHR10314">
    <property type="entry name" value="CYSTATHIONINE BETA-SYNTHASE"/>
    <property type="match status" value="1"/>
</dbReference>
<dbReference type="InterPro" id="IPR036052">
    <property type="entry name" value="TrpB-like_PALP_sf"/>
</dbReference>
<dbReference type="CDD" id="cd01561">
    <property type="entry name" value="CBS_like"/>
    <property type="match status" value="1"/>
</dbReference>
<protein>
    <recommendedName>
        <fullName evidence="3">cysteine synthase</fullName>
        <ecNumber evidence="3">2.5.1.47</ecNumber>
    </recommendedName>
</protein>
<evidence type="ECO:0000256" key="4">
    <source>
        <dbReference type="ARBA" id="ARBA00022898"/>
    </source>
</evidence>
<comment type="pathway">
    <text evidence="2">Amino-acid biosynthesis; L-cysteine biosynthesis; L-cysteine from L-serine: step 2/2.</text>
</comment>
<keyword evidence="4" id="KW-0663">Pyridoxal phosphate</keyword>
<dbReference type="Pfam" id="PF00291">
    <property type="entry name" value="PALP"/>
    <property type="match status" value="1"/>
</dbReference>
<evidence type="ECO:0000256" key="5">
    <source>
        <dbReference type="ARBA" id="ARBA00047931"/>
    </source>
</evidence>
<dbReference type="InterPro" id="IPR001926">
    <property type="entry name" value="TrpB-like_PALP"/>
</dbReference>
<evidence type="ECO:0000256" key="2">
    <source>
        <dbReference type="ARBA" id="ARBA00004962"/>
    </source>
</evidence>
<dbReference type="InterPro" id="IPR001216">
    <property type="entry name" value="P-phosphate_BS"/>
</dbReference>
<dbReference type="SUPFAM" id="SSF53686">
    <property type="entry name" value="Tryptophan synthase beta subunit-like PLP-dependent enzymes"/>
    <property type="match status" value="1"/>
</dbReference>
<evidence type="ECO:0000313" key="7">
    <source>
        <dbReference type="EMBL" id="MFA9462176.1"/>
    </source>
</evidence>
<evidence type="ECO:0000313" key="8">
    <source>
        <dbReference type="Proteomes" id="UP001575181"/>
    </source>
</evidence>
<dbReference type="Gene3D" id="3.40.50.1100">
    <property type="match status" value="2"/>
</dbReference>
<feature type="domain" description="Tryptophan synthase beta chain-like PALP" evidence="6">
    <location>
        <begin position="22"/>
        <end position="300"/>
    </location>
</feature>
<dbReference type="EMBL" id="JBGUAW010000011">
    <property type="protein sequence ID" value="MFA9462176.1"/>
    <property type="molecule type" value="Genomic_DNA"/>
</dbReference>
<dbReference type="Proteomes" id="UP001575181">
    <property type="component" value="Unassembled WGS sequence"/>
</dbReference>
<evidence type="ECO:0000256" key="3">
    <source>
        <dbReference type="ARBA" id="ARBA00012681"/>
    </source>
</evidence>
<reference evidence="7 8" key="1">
    <citation type="submission" date="2024-08" db="EMBL/GenBank/DDBJ databases">
        <title>Whole-genome sequencing of halo(alkali)philic microorganisms from hypersaline lakes.</title>
        <authorList>
            <person name="Sorokin D.Y."/>
            <person name="Merkel A.Y."/>
            <person name="Messina E."/>
            <person name="Yakimov M."/>
        </authorList>
    </citation>
    <scope>NUCLEOTIDE SEQUENCE [LARGE SCALE GENOMIC DNA]</scope>
    <source>
        <strain evidence="7 8">Cl-TMA</strain>
    </source>
</reference>
<comment type="cofactor">
    <cofactor evidence="1">
        <name>pyridoxal 5'-phosphate</name>
        <dbReference type="ChEBI" id="CHEBI:597326"/>
    </cofactor>
</comment>
<name>A0ABV4U048_9GAMM</name>
<proteinExistence type="predicted"/>
<organism evidence="7 8">
    <name type="scientific">Thiohalorhabdus methylotrophus</name>
    <dbReference type="NCBI Taxonomy" id="3242694"/>
    <lineage>
        <taxon>Bacteria</taxon>
        <taxon>Pseudomonadati</taxon>
        <taxon>Pseudomonadota</taxon>
        <taxon>Gammaproteobacteria</taxon>
        <taxon>Thiohalorhabdales</taxon>
        <taxon>Thiohalorhabdaceae</taxon>
        <taxon>Thiohalorhabdus</taxon>
    </lineage>
</organism>
<comment type="catalytic activity">
    <reaction evidence="5">
        <text>O-acetyl-L-serine + hydrogen sulfide = L-cysteine + acetate</text>
        <dbReference type="Rhea" id="RHEA:14829"/>
        <dbReference type="ChEBI" id="CHEBI:29919"/>
        <dbReference type="ChEBI" id="CHEBI:30089"/>
        <dbReference type="ChEBI" id="CHEBI:35235"/>
        <dbReference type="ChEBI" id="CHEBI:58340"/>
        <dbReference type="EC" id="2.5.1.47"/>
    </reaction>
</comment>
<evidence type="ECO:0000256" key="1">
    <source>
        <dbReference type="ARBA" id="ARBA00001933"/>
    </source>
</evidence>
<comment type="caution">
    <text evidence="7">The sequence shown here is derived from an EMBL/GenBank/DDBJ whole genome shotgun (WGS) entry which is preliminary data.</text>
</comment>
<dbReference type="InterPro" id="IPR050214">
    <property type="entry name" value="Cys_Synth/Cystath_Beta-Synth"/>
</dbReference>
<dbReference type="PROSITE" id="PS00901">
    <property type="entry name" value="CYS_SYNTHASE"/>
    <property type="match status" value="1"/>
</dbReference>